<evidence type="ECO:0000313" key="1">
    <source>
        <dbReference type="EMBL" id="NER14349.1"/>
    </source>
</evidence>
<proteinExistence type="predicted"/>
<protein>
    <submittedName>
        <fullName evidence="1">ClbS/DfsB family four-helix bundle protein</fullName>
    </submittedName>
</protein>
<comment type="caution">
    <text evidence="1">The sequence shown here is derived from an EMBL/GenBank/DDBJ whole genome shotgun (WGS) entry which is preliminary data.</text>
</comment>
<dbReference type="Proteomes" id="UP000468581">
    <property type="component" value="Unassembled WGS sequence"/>
</dbReference>
<reference evidence="1 2" key="1">
    <citation type="submission" date="2020-01" db="EMBL/GenBank/DDBJ databases">
        <title>Leptobacterium flavescens.</title>
        <authorList>
            <person name="Wang G."/>
        </authorList>
    </citation>
    <scope>NUCLEOTIDE SEQUENCE [LARGE SCALE GENOMIC DNA]</scope>
    <source>
        <strain evidence="1 2">KCTC 22160</strain>
    </source>
</reference>
<organism evidence="1 2">
    <name type="scientific">Leptobacterium flavescens</name>
    <dbReference type="NCBI Taxonomy" id="472055"/>
    <lineage>
        <taxon>Bacteria</taxon>
        <taxon>Pseudomonadati</taxon>
        <taxon>Bacteroidota</taxon>
        <taxon>Flavobacteriia</taxon>
        <taxon>Flavobacteriales</taxon>
        <taxon>Flavobacteriaceae</taxon>
        <taxon>Leptobacterium</taxon>
    </lineage>
</organism>
<dbReference type="Pfam" id="PF08020">
    <property type="entry name" value="DUF1706"/>
    <property type="match status" value="1"/>
</dbReference>
<accession>A0A6P0URE6</accession>
<dbReference type="PANTHER" id="PTHR40658:SF4">
    <property type="entry name" value="HYPOTHETICAL CYTOSOLIC PROTEIN"/>
    <property type="match status" value="1"/>
</dbReference>
<dbReference type="AlphaFoldDB" id="A0A6P0URE6"/>
<evidence type="ECO:0000313" key="2">
    <source>
        <dbReference type="Proteomes" id="UP000468581"/>
    </source>
</evidence>
<dbReference type="Gene3D" id="1.20.120.450">
    <property type="entry name" value="dinb family like domain"/>
    <property type="match status" value="1"/>
</dbReference>
<dbReference type="RefSeq" id="WP_163607645.1">
    <property type="nucleotide sequence ID" value="NZ_JAABOO010000003.1"/>
</dbReference>
<dbReference type="InterPro" id="IPR034660">
    <property type="entry name" value="DinB/YfiT-like"/>
</dbReference>
<dbReference type="InterPro" id="IPR012550">
    <property type="entry name" value="DUF1706"/>
</dbReference>
<gene>
    <name evidence="1" type="ORF">GWK08_12925</name>
</gene>
<dbReference type="PIRSF" id="PIRSF031551">
    <property type="entry name" value="DUF1706"/>
    <property type="match status" value="1"/>
</dbReference>
<name>A0A6P0URE6_9FLAO</name>
<keyword evidence="2" id="KW-1185">Reference proteome</keyword>
<dbReference type="PANTHER" id="PTHR40658">
    <property type="match status" value="1"/>
</dbReference>
<dbReference type="EMBL" id="JAABOO010000003">
    <property type="protein sequence ID" value="NER14349.1"/>
    <property type="molecule type" value="Genomic_DNA"/>
</dbReference>
<sequence length="165" mass="19622">MPRPGNKEELIEASRGNFEKLNTLIDSYSSEELEKEFPEGTLNRNIRDMLAHLHHWHLMLMEWYETGMKGVKPEMPAKGYSWKTLPELNKKIQEKYRHEPIHKVREMLGDSFYRTQEIITSHTNEELFEKKRYIWTGSTSLGAYLISNTSSHYNWAFNLIRKSMK</sequence>
<dbReference type="SUPFAM" id="SSF109854">
    <property type="entry name" value="DinB/YfiT-like putative metalloenzymes"/>
    <property type="match status" value="1"/>
</dbReference>